<protein>
    <recommendedName>
        <fullName evidence="1">Histone H1</fullName>
    </recommendedName>
</protein>
<keyword evidence="3" id="KW-0539">Nucleus</keyword>
<dbReference type="Gene3D" id="1.10.10.10">
    <property type="entry name" value="Winged helix-like DNA-binding domain superfamily/Winged helix DNA-binding domain"/>
    <property type="match status" value="1"/>
</dbReference>
<evidence type="ECO:0000256" key="3">
    <source>
        <dbReference type="RuleBase" id="RU003894"/>
    </source>
</evidence>
<dbReference type="CDD" id="cd00073">
    <property type="entry name" value="H15"/>
    <property type="match status" value="1"/>
</dbReference>
<evidence type="ECO:0000256" key="1">
    <source>
        <dbReference type="ARBA" id="ARBA00020833"/>
    </source>
</evidence>
<dbReference type="EMBL" id="LGRB01000011">
    <property type="protein sequence ID" value="OCT48760.1"/>
    <property type="molecule type" value="Genomic_DNA"/>
</dbReference>
<dbReference type="OrthoDB" id="1110759at2759"/>
<dbReference type="Pfam" id="PF00538">
    <property type="entry name" value="Linker_histone"/>
    <property type="match status" value="1"/>
</dbReference>
<dbReference type="Proteomes" id="UP000094526">
    <property type="component" value="Unassembled WGS sequence"/>
</dbReference>
<accession>A0A1C1CJT0</accession>
<keyword evidence="3" id="KW-0158">Chromosome</keyword>
<feature type="domain" description="H15" evidence="5">
    <location>
        <begin position="26"/>
        <end position="109"/>
    </location>
</feature>
<dbReference type="GO" id="GO:0005634">
    <property type="term" value="C:nucleus"/>
    <property type="evidence" value="ECO:0007669"/>
    <property type="project" value="UniProtKB-SubCell"/>
</dbReference>
<feature type="compositionally biased region" description="Low complexity" evidence="4">
    <location>
        <begin position="162"/>
        <end position="179"/>
    </location>
</feature>
<reference evidence="7" key="1">
    <citation type="submission" date="2015-07" db="EMBL/GenBank/DDBJ databases">
        <authorList>
            <person name="Teixeira M.M."/>
            <person name="Souza R.C."/>
            <person name="Almeida L.G."/>
            <person name="Vicente V.A."/>
            <person name="de Hoog S."/>
            <person name="Bocca A.L."/>
            <person name="de Almeida S.R."/>
            <person name="Vasconcelos A.T."/>
            <person name="Felipe M.S."/>
        </authorList>
    </citation>
    <scope>NUCLEOTIDE SEQUENCE [LARGE SCALE GENOMIC DNA]</scope>
    <source>
        <strain evidence="7">KSF</strain>
    </source>
</reference>
<dbReference type="InterPro" id="IPR005818">
    <property type="entry name" value="Histone_H1/H5_H15"/>
</dbReference>
<evidence type="ECO:0000259" key="5">
    <source>
        <dbReference type="PROSITE" id="PS51504"/>
    </source>
</evidence>
<dbReference type="eggNOG" id="KOG4012">
    <property type="taxonomic scope" value="Eukaryota"/>
</dbReference>
<dbReference type="VEuPathDB" id="FungiDB:CLCR_04940"/>
<feature type="compositionally biased region" description="Basic and acidic residues" evidence="4">
    <location>
        <begin position="108"/>
        <end position="138"/>
    </location>
</feature>
<feature type="compositionally biased region" description="Basic residues" evidence="4">
    <location>
        <begin position="203"/>
        <end position="212"/>
    </location>
</feature>
<comment type="similarity">
    <text evidence="3">Belongs to the histone H1/H5 family.</text>
</comment>
<evidence type="ECO:0000313" key="6">
    <source>
        <dbReference type="EMBL" id="OCT48760.1"/>
    </source>
</evidence>
<evidence type="ECO:0000313" key="7">
    <source>
        <dbReference type="Proteomes" id="UP000094526"/>
    </source>
</evidence>
<feature type="region of interest" description="Disordered" evidence="4">
    <location>
        <begin position="90"/>
        <end position="249"/>
    </location>
</feature>
<dbReference type="GO" id="GO:0003677">
    <property type="term" value="F:DNA binding"/>
    <property type="evidence" value="ECO:0007669"/>
    <property type="project" value="UniProtKB-KW"/>
</dbReference>
<comment type="caution">
    <text evidence="6">The sequence shown here is derived from an EMBL/GenBank/DDBJ whole genome shotgun (WGS) entry which is preliminary data.</text>
</comment>
<evidence type="ECO:0000256" key="2">
    <source>
        <dbReference type="ARBA" id="ARBA00023125"/>
    </source>
</evidence>
<dbReference type="SUPFAM" id="SSF46785">
    <property type="entry name" value="Winged helix' DNA-binding domain"/>
    <property type="match status" value="1"/>
</dbReference>
<feature type="region of interest" description="Disordered" evidence="4">
    <location>
        <begin position="1"/>
        <end position="28"/>
    </location>
</feature>
<dbReference type="STRING" id="86049.A0A1C1CJT0"/>
<name>A0A1C1CJT0_9EURO</name>
<sequence length="249" mass="26171">MPPKKVTGAAAQAKEAKEKKPAAAPSHGKYKDMIKEAILNILTRLDVQLKERNGSSRQAIKKYVKANNNITVPSEAQFDSLFNRALRTGVETGDFSQPKGPSGPVKLAKKEAKPAEKKPAVAKKEKAPKKEETKEVKPKATKTKTVAKPKAAAPKTKKATAPKKATTAAAKPKANTATKRAPKTKAKAEAPAPAVTDAPTVLKKTKSGRVSKQKTTTGTTKAAPKKAATKKATPKKSATPKKAEASAGA</sequence>
<comment type="subcellular location">
    <subcellularLocation>
        <location evidence="3">Nucleus</location>
    </subcellularLocation>
</comment>
<feature type="compositionally biased region" description="Basic residues" evidence="4">
    <location>
        <begin position="223"/>
        <end position="234"/>
    </location>
</feature>
<dbReference type="GO" id="GO:0030527">
    <property type="term" value="F:structural constituent of chromatin"/>
    <property type="evidence" value="ECO:0007669"/>
    <property type="project" value="InterPro"/>
</dbReference>
<feature type="compositionally biased region" description="Low complexity" evidence="4">
    <location>
        <begin position="189"/>
        <end position="201"/>
    </location>
</feature>
<feature type="compositionally biased region" description="Low complexity" evidence="4">
    <location>
        <begin position="213"/>
        <end position="222"/>
    </location>
</feature>
<dbReference type="AlphaFoldDB" id="A0A1C1CJT0"/>
<dbReference type="VEuPathDB" id="FungiDB:G647_03142"/>
<dbReference type="InterPro" id="IPR036390">
    <property type="entry name" value="WH_DNA-bd_sf"/>
</dbReference>
<organism evidence="6 7">
    <name type="scientific">Cladophialophora carrionii</name>
    <dbReference type="NCBI Taxonomy" id="86049"/>
    <lineage>
        <taxon>Eukaryota</taxon>
        <taxon>Fungi</taxon>
        <taxon>Dikarya</taxon>
        <taxon>Ascomycota</taxon>
        <taxon>Pezizomycotina</taxon>
        <taxon>Eurotiomycetes</taxon>
        <taxon>Chaetothyriomycetidae</taxon>
        <taxon>Chaetothyriales</taxon>
        <taxon>Herpotrichiellaceae</taxon>
        <taxon>Cladophialophora</taxon>
    </lineage>
</organism>
<evidence type="ECO:0000256" key="4">
    <source>
        <dbReference type="SAM" id="MobiDB-lite"/>
    </source>
</evidence>
<dbReference type="GO" id="GO:0000786">
    <property type="term" value="C:nucleosome"/>
    <property type="evidence" value="ECO:0007669"/>
    <property type="project" value="InterPro"/>
</dbReference>
<dbReference type="GO" id="GO:0006334">
    <property type="term" value="P:nucleosome assembly"/>
    <property type="evidence" value="ECO:0007669"/>
    <property type="project" value="InterPro"/>
</dbReference>
<proteinExistence type="inferred from homology"/>
<dbReference type="InterPro" id="IPR005819">
    <property type="entry name" value="H1/H5"/>
</dbReference>
<dbReference type="SMART" id="SM00526">
    <property type="entry name" value="H15"/>
    <property type="match status" value="1"/>
</dbReference>
<dbReference type="PROSITE" id="PS51504">
    <property type="entry name" value="H15"/>
    <property type="match status" value="1"/>
</dbReference>
<keyword evidence="2 3" id="KW-0238">DNA-binding</keyword>
<dbReference type="InterPro" id="IPR036388">
    <property type="entry name" value="WH-like_DNA-bd_sf"/>
</dbReference>
<gene>
    <name evidence="6" type="primary">hhoA</name>
    <name evidence="6" type="ORF">CLCR_04940</name>
</gene>
<dbReference type="PRINTS" id="PR00624">
    <property type="entry name" value="HISTONEH5"/>
</dbReference>
<keyword evidence="7" id="KW-1185">Reference proteome</keyword>